<keyword evidence="8" id="KW-0472">Membrane</keyword>
<feature type="region of interest" description="Disordered" evidence="7">
    <location>
        <begin position="166"/>
        <end position="189"/>
    </location>
</feature>
<dbReference type="Pfam" id="PF02085">
    <property type="entry name" value="Cytochrom_CIII"/>
    <property type="match status" value="1"/>
</dbReference>
<keyword evidence="8" id="KW-1133">Transmembrane helix</keyword>
<evidence type="ECO:0000256" key="3">
    <source>
        <dbReference type="ARBA" id="ARBA00022723"/>
    </source>
</evidence>
<dbReference type="InterPro" id="IPR020942">
    <property type="entry name" value="Cyt_c_III_dom"/>
</dbReference>
<reference evidence="11 12" key="1">
    <citation type="submission" date="2022-03" db="EMBL/GenBank/DDBJ databases">
        <title>Hymenobactersp. isolated from the air.</title>
        <authorList>
            <person name="Won M."/>
            <person name="Kwon S.-W."/>
        </authorList>
    </citation>
    <scope>NUCLEOTIDE SEQUENCE [LARGE SCALE GENOMIC DNA]</scope>
    <source>
        <strain evidence="11 12">KACC 21982</strain>
    </source>
</reference>
<dbReference type="InterPro" id="IPR009056">
    <property type="entry name" value="Cyt_c-like_dom"/>
</dbReference>
<feature type="signal peptide" evidence="9">
    <location>
        <begin position="1"/>
        <end position="28"/>
    </location>
</feature>
<gene>
    <name evidence="11" type="ORF">MTX78_17255</name>
</gene>
<dbReference type="RefSeq" id="WP_243796899.1">
    <property type="nucleotide sequence ID" value="NZ_CP094669.1"/>
</dbReference>
<feature type="transmembrane region" description="Helical" evidence="8">
    <location>
        <begin position="257"/>
        <end position="276"/>
    </location>
</feature>
<feature type="region of interest" description="Disordered" evidence="7">
    <location>
        <begin position="38"/>
        <end position="62"/>
    </location>
</feature>
<evidence type="ECO:0000256" key="4">
    <source>
        <dbReference type="ARBA" id="ARBA00022982"/>
    </source>
</evidence>
<keyword evidence="1" id="KW-0813">Transport</keyword>
<dbReference type="CDD" id="cd08168">
    <property type="entry name" value="Cytochrom_C3"/>
    <property type="match status" value="1"/>
</dbReference>
<dbReference type="PANTHER" id="PTHR39425">
    <property type="entry name" value="LIPOPROTEIN CYTOCHROME C"/>
    <property type="match status" value="1"/>
</dbReference>
<dbReference type="SUPFAM" id="SSF48695">
    <property type="entry name" value="Multiheme cytochromes"/>
    <property type="match status" value="1"/>
</dbReference>
<evidence type="ECO:0000256" key="1">
    <source>
        <dbReference type="ARBA" id="ARBA00022448"/>
    </source>
</evidence>
<evidence type="ECO:0000256" key="5">
    <source>
        <dbReference type="ARBA" id="ARBA00023004"/>
    </source>
</evidence>
<accession>A0ABY4CVR8</accession>
<dbReference type="Gene3D" id="1.10.760.10">
    <property type="entry name" value="Cytochrome c-like domain"/>
    <property type="match status" value="1"/>
</dbReference>
<dbReference type="SUPFAM" id="SSF46626">
    <property type="entry name" value="Cytochrome c"/>
    <property type="match status" value="1"/>
</dbReference>
<protein>
    <submittedName>
        <fullName evidence="11">C-type cytochrome</fullName>
    </submittedName>
</protein>
<keyword evidence="2 6" id="KW-0349">Heme</keyword>
<evidence type="ECO:0000256" key="8">
    <source>
        <dbReference type="SAM" id="Phobius"/>
    </source>
</evidence>
<dbReference type="EMBL" id="CP094669">
    <property type="protein sequence ID" value="UOG73857.1"/>
    <property type="molecule type" value="Genomic_DNA"/>
</dbReference>
<keyword evidence="12" id="KW-1185">Reference proteome</keyword>
<dbReference type="InterPro" id="IPR036909">
    <property type="entry name" value="Cyt_c-like_dom_sf"/>
</dbReference>
<proteinExistence type="predicted"/>
<evidence type="ECO:0000256" key="6">
    <source>
        <dbReference type="PROSITE-ProRule" id="PRU00433"/>
    </source>
</evidence>
<evidence type="ECO:0000259" key="10">
    <source>
        <dbReference type="PROSITE" id="PS51007"/>
    </source>
</evidence>
<feature type="compositionally biased region" description="Gly residues" evidence="7">
    <location>
        <begin position="166"/>
        <end position="175"/>
    </location>
</feature>
<keyword evidence="9" id="KW-0732">Signal</keyword>
<name>A0ABY4CVR8_9BACT</name>
<evidence type="ECO:0000256" key="7">
    <source>
        <dbReference type="SAM" id="MobiDB-lite"/>
    </source>
</evidence>
<dbReference type="PROSITE" id="PS51007">
    <property type="entry name" value="CYTC"/>
    <property type="match status" value="1"/>
</dbReference>
<evidence type="ECO:0000256" key="9">
    <source>
        <dbReference type="SAM" id="SignalP"/>
    </source>
</evidence>
<dbReference type="Proteomes" id="UP000831113">
    <property type="component" value="Chromosome"/>
</dbReference>
<feature type="compositionally biased region" description="Low complexity" evidence="7">
    <location>
        <begin position="47"/>
        <end position="62"/>
    </location>
</feature>
<evidence type="ECO:0000256" key="2">
    <source>
        <dbReference type="ARBA" id="ARBA00022617"/>
    </source>
</evidence>
<keyword evidence="3 6" id="KW-0479">Metal-binding</keyword>
<dbReference type="PANTHER" id="PTHR39425:SF1">
    <property type="entry name" value="CYTOCHROME C7-LIKE DOMAIN-CONTAINING PROTEIN"/>
    <property type="match status" value="1"/>
</dbReference>
<organism evidence="11 12">
    <name type="scientific">Hymenobacter tibetensis</name>
    <dbReference type="NCBI Taxonomy" id="497967"/>
    <lineage>
        <taxon>Bacteria</taxon>
        <taxon>Pseudomonadati</taxon>
        <taxon>Bacteroidota</taxon>
        <taxon>Cytophagia</taxon>
        <taxon>Cytophagales</taxon>
        <taxon>Hymenobacteraceae</taxon>
        <taxon>Hymenobacter</taxon>
    </lineage>
</organism>
<feature type="domain" description="Cytochrome c" evidence="10">
    <location>
        <begin position="72"/>
        <end position="163"/>
    </location>
</feature>
<keyword evidence="8" id="KW-0812">Transmembrane</keyword>
<dbReference type="InterPro" id="IPR036280">
    <property type="entry name" value="Multihaem_cyt_sf"/>
</dbReference>
<keyword evidence="4" id="KW-0249">Electron transport</keyword>
<sequence>MNSIRLRSFSHLFLALFLTFTAVGNSSAQDVGAAPAVSQEGVTPGSTDGATPAAAAAPAAGATPGAGGGDAAAIAAGDALFKGNCAQCHAVNDVVVGPALAGITKRRPVSWLIPWIKNSSKVVASGDEYAVKIFNQYQKQQMPSFQLSDQEITSILAWVTSQEGGGASATGGGTGVNKDNPATDTKLGEGGEGAAGAGQYADILLIVLVVVLIVLVVTLVIIANIMKDVLRGRKDLDGRDVEILEQRFDWSKLYKSSAIRIGAGVVFTLVLLYESVQGAMGIGLMQGYQPTQPIAFSHKLHAGEHQINCAYCHTSVYKSKSANIPSANICMNCHSQIKTESQEIKKIYRAIERKQPIQWVRVHNLPDLAYFNHSQHTQVGGIECQTCHGPIQNMEVVYQYSPLTMGWCINCHRETPLNTKGNGYYNNLVKLHDQANGAAPFTVSSNGGTECSKCHY</sequence>
<feature type="chain" id="PRO_5046407205" evidence="9">
    <location>
        <begin position="29"/>
        <end position="456"/>
    </location>
</feature>
<evidence type="ECO:0000313" key="12">
    <source>
        <dbReference type="Proteomes" id="UP000831113"/>
    </source>
</evidence>
<dbReference type="Gene3D" id="3.90.10.10">
    <property type="entry name" value="Cytochrome C3"/>
    <property type="match status" value="2"/>
</dbReference>
<feature type="transmembrane region" description="Helical" evidence="8">
    <location>
        <begin position="203"/>
        <end position="226"/>
    </location>
</feature>
<evidence type="ECO:0000313" key="11">
    <source>
        <dbReference type="EMBL" id="UOG73857.1"/>
    </source>
</evidence>
<keyword evidence="5 6" id="KW-0408">Iron</keyword>
<dbReference type="Pfam" id="PF00034">
    <property type="entry name" value="Cytochrom_C"/>
    <property type="match status" value="1"/>
</dbReference>